<reference evidence="2 3" key="1">
    <citation type="submission" date="2019-05" db="EMBL/GenBank/DDBJ databases">
        <title>Another draft genome of Portunus trituberculatus and its Hox gene families provides insights of decapod evolution.</title>
        <authorList>
            <person name="Jeong J.-H."/>
            <person name="Song I."/>
            <person name="Kim S."/>
            <person name="Choi T."/>
            <person name="Kim D."/>
            <person name="Ryu S."/>
            <person name="Kim W."/>
        </authorList>
    </citation>
    <scope>NUCLEOTIDE SEQUENCE [LARGE SCALE GENOMIC DNA]</scope>
    <source>
        <tissue evidence="2">Muscle</tissue>
    </source>
</reference>
<proteinExistence type="predicted"/>
<sequence length="107" mass="11886">MMGTHSRPPNPIGDHGHQQQQQDETETCLSAPPPRVDERQTGNATPTGHTFLRTTSPLSYTATVYRVASQLLKGGHNSQTDDYLSTSKNPRVSLPCARLTRVRVYLR</sequence>
<name>A0A5B7JHX3_PORTR</name>
<comment type="caution">
    <text evidence="2">The sequence shown here is derived from an EMBL/GenBank/DDBJ whole genome shotgun (WGS) entry which is preliminary data.</text>
</comment>
<evidence type="ECO:0000313" key="2">
    <source>
        <dbReference type="EMBL" id="MPC92857.1"/>
    </source>
</evidence>
<organism evidence="2 3">
    <name type="scientific">Portunus trituberculatus</name>
    <name type="common">Swimming crab</name>
    <name type="synonym">Neptunus trituberculatus</name>
    <dbReference type="NCBI Taxonomy" id="210409"/>
    <lineage>
        <taxon>Eukaryota</taxon>
        <taxon>Metazoa</taxon>
        <taxon>Ecdysozoa</taxon>
        <taxon>Arthropoda</taxon>
        <taxon>Crustacea</taxon>
        <taxon>Multicrustacea</taxon>
        <taxon>Malacostraca</taxon>
        <taxon>Eumalacostraca</taxon>
        <taxon>Eucarida</taxon>
        <taxon>Decapoda</taxon>
        <taxon>Pleocyemata</taxon>
        <taxon>Brachyura</taxon>
        <taxon>Eubrachyura</taxon>
        <taxon>Portunoidea</taxon>
        <taxon>Portunidae</taxon>
        <taxon>Portuninae</taxon>
        <taxon>Portunus</taxon>
    </lineage>
</organism>
<accession>A0A5B7JHX3</accession>
<keyword evidence="3" id="KW-1185">Reference proteome</keyword>
<dbReference type="AlphaFoldDB" id="A0A5B7JHX3"/>
<gene>
    <name evidence="2" type="ORF">E2C01_087967</name>
</gene>
<feature type="region of interest" description="Disordered" evidence="1">
    <location>
        <begin position="1"/>
        <end position="53"/>
    </location>
</feature>
<dbReference type="Proteomes" id="UP000324222">
    <property type="component" value="Unassembled WGS sequence"/>
</dbReference>
<dbReference type="EMBL" id="VSRR010092756">
    <property type="protein sequence ID" value="MPC92857.1"/>
    <property type="molecule type" value="Genomic_DNA"/>
</dbReference>
<protein>
    <submittedName>
        <fullName evidence="2">Uncharacterized protein</fullName>
    </submittedName>
</protein>
<evidence type="ECO:0000256" key="1">
    <source>
        <dbReference type="SAM" id="MobiDB-lite"/>
    </source>
</evidence>
<evidence type="ECO:0000313" key="3">
    <source>
        <dbReference type="Proteomes" id="UP000324222"/>
    </source>
</evidence>
<feature type="compositionally biased region" description="Polar residues" evidence="1">
    <location>
        <begin position="41"/>
        <end position="53"/>
    </location>
</feature>